<dbReference type="GO" id="GO:0042026">
    <property type="term" value="P:protein refolding"/>
    <property type="evidence" value="ECO:0007669"/>
    <property type="project" value="UniProtKB-ARBA"/>
</dbReference>
<evidence type="ECO:0000256" key="4">
    <source>
        <dbReference type="ARBA" id="ARBA00022490"/>
    </source>
</evidence>
<dbReference type="PANTHER" id="PTHR47861">
    <property type="entry name" value="FKBP-TYPE PEPTIDYL-PROLYL CIS-TRANS ISOMERASE SLYD"/>
    <property type="match status" value="1"/>
</dbReference>
<keyword evidence="7 9" id="KW-0413">Isomerase</keyword>
<comment type="catalytic activity">
    <reaction evidence="1 9 10">
        <text>[protein]-peptidylproline (omega=180) = [protein]-peptidylproline (omega=0)</text>
        <dbReference type="Rhea" id="RHEA:16237"/>
        <dbReference type="Rhea" id="RHEA-COMP:10747"/>
        <dbReference type="Rhea" id="RHEA-COMP:10748"/>
        <dbReference type="ChEBI" id="CHEBI:83833"/>
        <dbReference type="ChEBI" id="CHEBI:83834"/>
        <dbReference type="EC" id="5.2.1.8"/>
    </reaction>
</comment>
<reference evidence="12" key="1">
    <citation type="journal article" date="2020" name="mSystems">
        <title>Genome- and Community-Level Interaction Insights into Carbon Utilization and Element Cycling Functions of Hydrothermarchaeota in Hydrothermal Sediment.</title>
        <authorList>
            <person name="Zhou Z."/>
            <person name="Liu Y."/>
            <person name="Xu W."/>
            <person name="Pan J."/>
            <person name="Luo Z.H."/>
            <person name="Li M."/>
        </authorList>
    </citation>
    <scope>NUCLEOTIDE SEQUENCE [LARGE SCALE GENOMIC DNA]</scope>
    <source>
        <strain evidence="12">SpSt-143</strain>
    </source>
</reference>
<evidence type="ECO:0000256" key="7">
    <source>
        <dbReference type="ARBA" id="ARBA00023235"/>
    </source>
</evidence>
<evidence type="ECO:0000256" key="10">
    <source>
        <dbReference type="RuleBase" id="RU003915"/>
    </source>
</evidence>
<dbReference type="GO" id="GO:0005737">
    <property type="term" value="C:cytoplasm"/>
    <property type="evidence" value="ECO:0007669"/>
    <property type="project" value="UniProtKB-SubCell"/>
</dbReference>
<comment type="subcellular location">
    <subcellularLocation>
        <location evidence="2">Cytoplasm</location>
    </subcellularLocation>
</comment>
<accession>A0A7V2AZQ0</accession>
<dbReference type="PANTHER" id="PTHR47861:SF3">
    <property type="entry name" value="FKBP-TYPE PEPTIDYL-PROLYL CIS-TRANS ISOMERASE SLYD"/>
    <property type="match status" value="1"/>
</dbReference>
<dbReference type="EMBL" id="DSGB01000004">
    <property type="protein sequence ID" value="HER95636.1"/>
    <property type="molecule type" value="Genomic_DNA"/>
</dbReference>
<evidence type="ECO:0000256" key="2">
    <source>
        <dbReference type="ARBA" id="ARBA00004496"/>
    </source>
</evidence>
<evidence type="ECO:0000256" key="3">
    <source>
        <dbReference type="ARBA" id="ARBA00006577"/>
    </source>
</evidence>
<protein>
    <recommendedName>
        <fullName evidence="10">Peptidyl-prolyl cis-trans isomerase</fullName>
        <ecNumber evidence="10">5.2.1.8</ecNumber>
    </recommendedName>
</protein>
<organism evidence="12">
    <name type="scientific">Rhodothermus marinus</name>
    <name type="common">Rhodothermus obamensis</name>
    <dbReference type="NCBI Taxonomy" id="29549"/>
    <lineage>
        <taxon>Bacteria</taxon>
        <taxon>Pseudomonadati</taxon>
        <taxon>Rhodothermota</taxon>
        <taxon>Rhodothermia</taxon>
        <taxon>Rhodothermales</taxon>
        <taxon>Rhodothermaceae</taxon>
        <taxon>Rhodothermus</taxon>
    </lineage>
</organism>
<sequence>MAHAKAGDHVKVHYTGRLSDGTVFDSSRDREPLEFTLGIGEVIPGFEQAVLGMEPGETKTVTIPAEEAYGPRREDMIIEVSRDQVAPGLQLAIGQQLQLRLQDGRVIPVVVADLSEETVTIDANHPLAGEDLTFEIELVAIA</sequence>
<comment type="similarity">
    <text evidence="3 10">Belongs to the FKBP-type PPIase family.</text>
</comment>
<name>A0A7V2AZQ0_RHOMR</name>
<comment type="caution">
    <text evidence="12">The sequence shown here is derived from an EMBL/GenBank/DDBJ whole genome shotgun (WGS) entry which is preliminary data.</text>
</comment>
<dbReference type="InterPro" id="IPR001179">
    <property type="entry name" value="PPIase_FKBP_dom"/>
</dbReference>
<keyword evidence="5 9" id="KW-0697">Rotamase</keyword>
<keyword evidence="6" id="KW-0143">Chaperone</keyword>
<feature type="domain" description="PPIase FKBP-type" evidence="11">
    <location>
        <begin position="7"/>
        <end position="97"/>
    </location>
</feature>
<dbReference type="Pfam" id="PF00254">
    <property type="entry name" value="FKBP_C"/>
    <property type="match status" value="1"/>
</dbReference>
<evidence type="ECO:0000256" key="9">
    <source>
        <dbReference type="PROSITE-ProRule" id="PRU00277"/>
    </source>
</evidence>
<evidence type="ECO:0000256" key="6">
    <source>
        <dbReference type="ARBA" id="ARBA00023186"/>
    </source>
</evidence>
<comment type="function">
    <text evidence="8">Also involved in hydrogenase metallocenter assembly, probably by participating in the nickel insertion step. This function in hydrogenase biosynthesis requires chaperone activity and the presence of the metal-binding domain, but not PPIase activity.</text>
</comment>
<dbReference type="Gene3D" id="3.10.50.40">
    <property type="match status" value="1"/>
</dbReference>
<evidence type="ECO:0000256" key="8">
    <source>
        <dbReference type="ARBA" id="ARBA00037071"/>
    </source>
</evidence>
<dbReference type="InterPro" id="IPR046357">
    <property type="entry name" value="PPIase_dom_sf"/>
</dbReference>
<dbReference type="AlphaFoldDB" id="A0A7V2AZQ0"/>
<evidence type="ECO:0000259" key="11">
    <source>
        <dbReference type="PROSITE" id="PS50059"/>
    </source>
</evidence>
<keyword evidence="4" id="KW-0963">Cytoplasm</keyword>
<gene>
    <name evidence="12" type="ORF">ENO59_03845</name>
</gene>
<dbReference type="SUPFAM" id="SSF54534">
    <property type="entry name" value="FKBP-like"/>
    <property type="match status" value="1"/>
</dbReference>
<evidence type="ECO:0000256" key="5">
    <source>
        <dbReference type="ARBA" id="ARBA00023110"/>
    </source>
</evidence>
<dbReference type="GO" id="GO:0003755">
    <property type="term" value="F:peptidyl-prolyl cis-trans isomerase activity"/>
    <property type="evidence" value="ECO:0007669"/>
    <property type="project" value="UniProtKB-UniRule"/>
</dbReference>
<proteinExistence type="inferred from homology"/>
<dbReference type="PROSITE" id="PS50059">
    <property type="entry name" value="FKBP_PPIASE"/>
    <property type="match status" value="1"/>
</dbReference>
<evidence type="ECO:0000256" key="1">
    <source>
        <dbReference type="ARBA" id="ARBA00000971"/>
    </source>
</evidence>
<dbReference type="EC" id="5.2.1.8" evidence="10"/>
<evidence type="ECO:0000313" key="12">
    <source>
        <dbReference type="EMBL" id="HER95636.1"/>
    </source>
</evidence>